<proteinExistence type="predicted"/>
<name>A0A2D2DPH1_9BURK</name>
<evidence type="ECO:0000313" key="2">
    <source>
        <dbReference type="Proteomes" id="UP000229897"/>
    </source>
</evidence>
<dbReference type="EMBL" id="CP024608">
    <property type="protein sequence ID" value="ATQ76891.1"/>
    <property type="molecule type" value="Genomic_DNA"/>
</dbReference>
<dbReference type="AlphaFoldDB" id="A0A2D2DPH1"/>
<reference evidence="1" key="1">
    <citation type="submission" date="2017-10" db="EMBL/GenBank/DDBJ databases">
        <title>Massilia psychrophilum sp. nov., a novel purple-pigmented bacterium isolated from Tianshan glacier, Xinjiang Municipality, China.</title>
        <authorList>
            <person name="Wang H."/>
        </authorList>
    </citation>
    <scope>NUCLEOTIDE SEQUENCE [LARGE SCALE GENOMIC DNA]</scope>
    <source>
        <strain evidence="1">B2</strain>
    </source>
</reference>
<gene>
    <name evidence="1" type="ORF">CR152_21970</name>
</gene>
<dbReference type="KEGG" id="mass:CR152_21970"/>
<accession>A0A2D2DPH1</accession>
<keyword evidence="2" id="KW-1185">Reference proteome</keyword>
<organism evidence="1 2">
    <name type="scientific">Massilia violaceinigra</name>
    <dbReference type="NCBI Taxonomy" id="2045208"/>
    <lineage>
        <taxon>Bacteria</taxon>
        <taxon>Pseudomonadati</taxon>
        <taxon>Pseudomonadota</taxon>
        <taxon>Betaproteobacteria</taxon>
        <taxon>Burkholderiales</taxon>
        <taxon>Oxalobacteraceae</taxon>
        <taxon>Telluria group</taxon>
        <taxon>Massilia</taxon>
    </lineage>
</organism>
<evidence type="ECO:0000313" key="1">
    <source>
        <dbReference type="EMBL" id="ATQ76891.1"/>
    </source>
</evidence>
<protein>
    <submittedName>
        <fullName evidence="1">Uncharacterized protein</fullName>
    </submittedName>
</protein>
<dbReference type="Proteomes" id="UP000229897">
    <property type="component" value="Chromosome"/>
</dbReference>
<sequence length="177" mass="19486">MKSLFAGLLLLQGCASMPRGDVLKYSTHELGLLCYGGISKVWVSYAGAGHKLFDDQGDVAREKTPADAQRVPGFTSGSYKTFAGPIEMTWRSRDGSGLSHSIDLNKEIPNPRIPYDHPEQVWRENPFEGGEPTLIVEINDLAVHVYVAATLLVKPADPAQKSFDRVKSYTLVHSRTL</sequence>